<evidence type="ECO:0000313" key="10">
    <source>
        <dbReference type="Proteomes" id="UP001500755"/>
    </source>
</evidence>
<sequence length="395" mass="41938">MRAYLFIVVITAIVAYLVTPMVRRIAERGLIFSPLRERDVHSVPTPRLGGVAMFAGVIVGLLFASQTPFLAELFLDPAPIIGVAGAATVLCLLGVVDDIWDLHWLPKLAGQALAAGFMALNGVALLSIPFETVIIGSPRMSIVLTVFVVLVTINAVNFVDGLDGLAAGVVTIGGVAFFAYSYLLARDTSPDSYANLASLIIAVLVGACLGFLPHNFNPARIFMGDSGSMLIGLLLAASTIRVTGQVDPALLGSERVLATYMPVILPIAVMALPLIDLFLAVIRRLLAGKSPFSADAKHLHHRMLRLGHSQKRAVLIMYLWTAIFAFGSVSFLVLEPRVAVPVIVVALLATLTLTFFPFARKVVGTRADRPVEDPTGAATGAPTPATPRTAPQEAE</sequence>
<feature type="transmembrane region" description="Helical" evidence="8">
    <location>
        <begin position="47"/>
        <end position="65"/>
    </location>
</feature>
<evidence type="ECO:0000256" key="5">
    <source>
        <dbReference type="ARBA" id="ARBA00022989"/>
    </source>
</evidence>
<evidence type="ECO:0000256" key="7">
    <source>
        <dbReference type="SAM" id="MobiDB-lite"/>
    </source>
</evidence>
<feature type="transmembrane region" description="Helical" evidence="8">
    <location>
        <begin position="221"/>
        <end position="240"/>
    </location>
</feature>
<organism evidence="9 10">
    <name type="scientific">Brevibacterium samyangense</name>
    <dbReference type="NCBI Taxonomy" id="366888"/>
    <lineage>
        <taxon>Bacteria</taxon>
        <taxon>Bacillati</taxon>
        <taxon>Actinomycetota</taxon>
        <taxon>Actinomycetes</taxon>
        <taxon>Micrococcales</taxon>
        <taxon>Brevibacteriaceae</taxon>
        <taxon>Brevibacterium</taxon>
    </lineage>
</organism>
<dbReference type="RefSeq" id="WP_344307402.1">
    <property type="nucleotide sequence ID" value="NZ_BAAANO010000008.1"/>
</dbReference>
<evidence type="ECO:0000256" key="4">
    <source>
        <dbReference type="ARBA" id="ARBA00022692"/>
    </source>
</evidence>
<dbReference type="Proteomes" id="UP001500755">
    <property type="component" value="Unassembled WGS sequence"/>
</dbReference>
<keyword evidence="5 8" id="KW-1133">Transmembrane helix</keyword>
<dbReference type="CDD" id="cd06853">
    <property type="entry name" value="GT_WecA_like"/>
    <property type="match status" value="1"/>
</dbReference>
<feature type="transmembrane region" description="Helical" evidence="8">
    <location>
        <begin position="260"/>
        <end position="282"/>
    </location>
</feature>
<evidence type="ECO:0000256" key="8">
    <source>
        <dbReference type="SAM" id="Phobius"/>
    </source>
</evidence>
<feature type="transmembrane region" description="Helical" evidence="8">
    <location>
        <begin position="77"/>
        <end position="96"/>
    </location>
</feature>
<feature type="transmembrane region" description="Helical" evidence="8">
    <location>
        <begin position="196"/>
        <end position="214"/>
    </location>
</feature>
<feature type="transmembrane region" description="Helical" evidence="8">
    <location>
        <begin position="165"/>
        <end position="184"/>
    </location>
</feature>
<feature type="compositionally biased region" description="Low complexity" evidence="7">
    <location>
        <begin position="374"/>
        <end position="395"/>
    </location>
</feature>
<keyword evidence="6 8" id="KW-0472">Membrane</keyword>
<feature type="region of interest" description="Disordered" evidence="7">
    <location>
        <begin position="369"/>
        <end position="395"/>
    </location>
</feature>
<dbReference type="PANTHER" id="PTHR22926:SF3">
    <property type="entry name" value="UNDECAPRENYL-PHOSPHATE ALPHA-N-ACETYLGLUCOSAMINYL 1-PHOSPHATE TRANSFERASE"/>
    <property type="match status" value="1"/>
</dbReference>
<protein>
    <submittedName>
        <fullName evidence="9">MraY family glycosyltransferase</fullName>
    </submittedName>
</protein>
<accession>A0ABN2TBJ8</accession>
<proteinExistence type="predicted"/>
<feature type="transmembrane region" description="Helical" evidence="8">
    <location>
        <begin position="339"/>
        <end position="359"/>
    </location>
</feature>
<dbReference type="EMBL" id="BAAANO010000008">
    <property type="protein sequence ID" value="GAA2002553.1"/>
    <property type="molecule type" value="Genomic_DNA"/>
</dbReference>
<feature type="transmembrane region" description="Helical" evidence="8">
    <location>
        <begin position="140"/>
        <end position="158"/>
    </location>
</feature>
<gene>
    <name evidence="9" type="ORF">GCM10009755_09210</name>
</gene>
<feature type="transmembrane region" description="Helical" evidence="8">
    <location>
        <begin position="6"/>
        <end position="26"/>
    </location>
</feature>
<keyword evidence="3" id="KW-0808">Transferase</keyword>
<evidence type="ECO:0000256" key="3">
    <source>
        <dbReference type="ARBA" id="ARBA00022679"/>
    </source>
</evidence>
<feature type="transmembrane region" description="Helical" evidence="8">
    <location>
        <begin position="313"/>
        <end position="333"/>
    </location>
</feature>
<feature type="transmembrane region" description="Helical" evidence="8">
    <location>
        <begin position="108"/>
        <end position="128"/>
    </location>
</feature>
<dbReference type="Pfam" id="PF00953">
    <property type="entry name" value="Glycos_transf_4"/>
    <property type="match status" value="1"/>
</dbReference>
<keyword evidence="2" id="KW-1003">Cell membrane</keyword>
<evidence type="ECO:0000256" key="6">
    <source>
        <dbReference type="ARBA" id="ARBA00023136"/>
    </source>
</evidence>
<keyword evidence="10" id="KW-1185">Reference proteome</keyword>
<comment type="subcellular location">
    <subcellularLocation>
        <location evidence="1">Cell membrane</location>
        <topology evidence="1">Multi-pass membrane protein</topology>
    </subcellularLocation>
</comment>
<name>A0ABN2TBJ8_9MICO</name>
<evidence type="ECO:0000313" key="9">
    <source>
        <dbReference type="EMBL" id="GAA2002553.1"/>
    </source>
</evidence>
<evidence type="ECO:0000256" key="1">
    <source>
        <dbReference type="ARBA" id="ARBA00004651"/>
    </source>
</evidence>
<dbReference type="PANTHER" id="PTHR22926">
    <property type="entry name" value="PHOSPHO-N-ACETYLMURAMOYL-PENTAPEPTIDE-TRANSFERASE"/>
    <property type="match status" value="1"/>
</dbReference>
<dbReference type="InterPro" id="IPR000715">
    <property type="entry name" value="Glycosyl_transferase_4"/>
</dbReference>
<comment type="caution">
    <text evidence="9">The sequence shown here is derived from an EMBL/GenBank/DDBJ whole genome shotgun (WGS) entry which is preliminary data.</text>
</comment>
<evidence type="ECO:0000256" key="2">
    <source>
        <dbReference type="ARBA" id="ARBA00022475"/>
    </source>
</evidence>
<reference evidence="9 10" key="1">
    <citation type="journal article" date="2019" name="Int. J. Syst. Evol. Microbiol.">
        <title>The Global Catalogue of Microorganisms (GCM) 10K type strain sequencing project: providing services to taxonomists for standard genome sequencing and annotation.</title>
        <authorList>
            <consortium name="The Broad Institute Genomics Platform"/>
            <consortium name="The Broad Institute Genome Sequencing Center for Infectious Disease"/>
            <person name="Wu L."/>
            <person name="Ma J."/>
        </authorList>
    </citation>
    <scope>NUCLEOTIDE SEQUENCE [LARGE SCALE GENOMIC DNA]</scope>
    <source>
        <strain evidence="9 10">JCM 14546</strain>
    </source>
</reference>
<keyword evidence="4 8" id="KW-0812">Transmembrane</keyword>